<gene>
    <name evidence="2" type="ORF">MEUPH1_LOCUS14257</name>
</gene>
<dbReference type="InterPro" id="IPR008906">
    <property type="entry name" value="HATC_C_dom"/>
</dbReference>
<evidence type="ECO:0000313" key="2">
    <source>
        <dbReference type="EMBL" id="CAI6358772.1"/>
    </source>
</evidence>
<dbReference type="SUPFAM" id="SSF53098">
    <property type="entry name" value="Ribonuclease H-like"/>
    <property type="match status" value="1"/>
</dbReference>
<dbReference type="InterPro" id="IPR012337">
    <property type="entry name" value="RNaseH-like_sf"/>
</dbReference>
<dbReference type="Proteomes" id="UP001160148">
    <property type="component" value="Unassembled WGS sequence"/>
</dbReference>
<dbReference type="Pfam" id="PF05699">
    <property type="entry name" value="Dimer_Tnp_hAT"/>
    <property type="match status" value="1"/>
</dbReference>
<dbReference type="EMBL" id="CARXXK010000002">
    <property type="protein sequence ID" value="CAI6358772.1"/>
    <property type="molecule type" value="Genomic_DNA"/>
</dbReference>
<reference evidence="2 3" key="1">
    <citation type="submission" date="2023-01" db="EMBL/GenBank/DDBJ databases">
        <authorList>
            <person name="Whitehead M."/>
        </authorList>
    </citation>
    <scope>NUCLEOTIDE SEQUENCE [LARGE SCALE GENOMIC DNA]</scope>
</reference>
<evidence type="ECO:0000313" key="3">
    <source>
        <dbReference type="Proteomes" id="UP001160148"/>
    </source>
</evidence>
<dbReference type="PANTHER" id="PTHR37162:SF1">
    <property type="entry name" value="BED-TYPE DOMAIN-CONTAINING PROTEIN"/>
    <property type="match status" value="1"/>
</dbReference>
<accession>A0AAV0WTD0</accession>
<organism evidence="2 3">
    <name type="scientific">Macrosiphum euphorbiae</name>
    <name type="common">potato aphid</name>
    <dbReference type="NCBI Taxonomy" id="13131"/>
    <lineage>
        <taxon>Eukaryota</taxon>
        <taxon>Metazoa</taxon>
        <taxon>Ecdysozoa</taxon>
        <taxon>Arthropoda</taxon>
        <taxon>Hexapoda</taxon>
        <taxon>Insecta</taxon>
        <taxon>Pterygota</taxon>
        <taxon>Neoptera</taxon>
        <taxon>Paraneoptera</taxon>
        <taxon>Hemiptera</taxon>
        <taxon>Sternorrhyncha</taxon>
        <taxon>Aphidomorpha</taxon>
        <taxon>Aphidoidea</taxon>
        <taxon>Aphididae</taxon>
        <taxon>Macrosiphini</taxon>
        <taxon>Macrosiphum</taxon>
    </lineage>
</organism>
<protein>
    <recommendedName>
        <fullName evidence="1">HAT C-terminal dimerisation domain-containing protein</fullName>
    </recommendedName>
</protein>
<dbReference type="PANTHER" id="PTHR37162">
    <property type="entry name" value="HAT FAMILY DIMERISATION DOMAINCONTAINING PROTEIN-RELATED"/>
    <property type="match status" value="1"/>
</dbReference>
<dbReference type="GO" id="GO:0046983">
    <property type="term" value="F:protein dimerization activity"/>
    <property type="evidence" value="ECO:0007669"/>
    <property type="project" value="InterPro"/>
</dbReference>
<feature type="domain" description="HAT C-terminal dimerisation" evidence="1">
    <location>
        <begin position="461"/>
        <end position="511"/>
    </location>
</feature>
<evidence type="ECO:0000259" key="1">
    <source>
        <dbReference type="Pfam" id="PF05699"/>
    </source>
</evidence>
<proteinExistence type="predicted"/>
<sequence>MHRTKTTAVMKHVIGKCHKEYLVDCLKNTKFSILTDESTDISCIKQACIVVRYFNRDMGRIVSHFFELSNVFETNDYKKAQEGATGKNLYDCIFKSFAEINIPFENVIGFGSDGCNSMMGAHNSVASRMIESCPGISIWTCICHSLHLCASEACKILPKRCEDLARSVYSFFSMSSKRSAQFVQFQEFCSTPVHKLLHPSQTRWLSLHLVVSRLIEQWNPLFLYFQDKHLTERLTIAETIYSALTDPLIKLIFLFLDWILPKFTSLNSFFQSSSVVITQLHDKMVSTYKDLLSSFMKQDYINKTPIHLINPENVDEYIPSTQMYLGIKVLKEIEKPNINSNKALLNDFYWRAQQFLKIACSQIKKKYDFSNPLMSKIKLMDPKVATSKIRENNSTIFPLLKVLPRLTELNDELLQNIDDQWRLLNNFNIPTDILNNLEEPDVFWFKLSNLQMGNQDYPFVHLANFALGALSLPHSNADCERIFSKVNLIKVKTRNRLNTDTIQACLFASQEIQIKNNTCIDFKPSKQMIDSMTTSNLYDKHCNDEFCFEGV</sequence>
<comment type="caution">
    <text evidence="2">The sequence shown here is derived from an EMBL/GenBank/DDBJ whole genome shotgun (WGS) entry which is preliminary data.</text>
</comment>
<keyword evidence="3" id="KW-1185">Reference proteome</keyword>
<dbReference type="AlphaFoldDB" id="A0AAV0WTD0"/>
<name>A0AAV0WTD0_9HEMI</name>